<dbReference type="CDD" id="cd11068">
    <property type="entry name" value="CYP120A1"/>
    <property type="match status" value="1"/>
</dbReference>
<evidence type="ECO:0000256" key="10">
    <source>
        <dbReference type="ARBA" id="ARBA00022827"/>
    </source>
</evidence>
<dbReference type="GO" id="GO:0003958">
    <property type="term" value="F:NADPH-hemoprotein reductase activity"/>
    <property type="evidence" value="ECO:0007669"/>
    <property type="project" value="UniProtKB-EC"/>
</dbReference>
<evidence type="ECO:0000259" key="19">
    <source>
        <dbReference type="PROSITE" id="PS51384"/>
    </source>
</evidence>
<dbReference type="GO" id="GO:0050660">
    <property type="term" value="F:flavin adenine dinucleotide binding"/>
    <property type="evidence" value="ECO:0007669"/>
    <property type="project" value="TreeGrafter"/>
</dbReference>
<feature type="binding site" description="axial binding residue" evidence="17">
    <location>
        <position position="406"/>
    </location>
    <ligand>
        <name>heme</name>
        <dbReference type="ChEBI" id="CHEBI:30413"/>
    </ligand>
    <ligandPart>
        <name>Fe</name>
        <dbReference type="ChEBI" id="CHEBI:18248"/>
    </ligandPart>
</feature>
<name>A0A9P6HHY1_9AGAM</name>
<gene>
    <name evidence="20" type="ORF">BJ322DRAFT_1099633</name>
</gene>
<comment type="cofactor">
    <cofactor evidence="3">
        <name>FAD</name>
        <dbReference type="ChEBI" id="CHEBI:57692"/>
    </cofactor>
</comment>
<dbReference type="Gene3D" id="3.40.50.360">
    <property type="match status" value="1"/>
</dbReference>
<dbReference type="SUPFAM" id="SSF48264">
    <property type="entry name" value="Cytochrome P450"/>
    <property type="match status" value="1"/>
</dbReference>
<dbReference type="InterPro" id="IPR001433">
    <property type="entry name" value="OxRdtase_FAD/NAD-bd"/>
</dbReference>
<reference evidence="20" key="1">
    <citation type="journal article" date="2020" name="Nat. Commun.">
        <title>Large-scale genome sequencing of mycorrhizal fungi provides insights into the early evolution of symbiotic traits.</title>
        <authorList>
            <person name="Miyauchi S."/>
            <person name="Kiss E."/>
            <person name="Kuo A."/>
            <person name="Drula E."/>
            <person name="Kohler A."/>
            <person name="Sanchez-Garcia M."/>
            <person name="Morin E."/>
            <person name="Andreopoulos B."/>
            <person name="Barry K.W."/>
            <person name="Bonito G."/>
            <person name="Buee M."/>
            <person name="Carver A."/>
            <person name="Chen C."/>
            <person name="Cichocki N."/>
            <person name="Clum A."/>
            <person name="Culley D."/>
            <person name="Crous P.W."/>
            <person name="Fauchery L."/>
            <person name="Girlanda M."/>
            <person name="Hayes R.D."/>
            <person name="Keri Z."/>
            <person name="LaButti K."/>
            <person name="Lipzen A."/>
            <person name="Lombard V."/>
            <person name="Magnuson J."/>
            <person name="Maillard F."/>
            <person name="Murat C."/>
            <person name="Nolan M."/>
            <person name="Ohm R.A."/>
            <person name="Pangilinan J."/>
            <person name="Pereira M.F."/>
            <person name="Perotto S."/>
            <person name="Peter M."/>
            <person name="Pfister S."/>
            <person name="Riley R."/>
            <person name="Sitrit Y."/>
            <person name="Stielow J.B."/>
            <person name="Szollosi G."/>
            <person name="Zifcakova L."/>
            <person name="Stursova M."/>
            <person name="Spatafora J.W."/>
            <person name="Tedersoo L."/>
            <person name="Vaario L.M."/>
            <person name="Yamada A."/>
            <person name="Yan M."/>
            <person name="Wang P."/>
            <person name="Xu J."/>
            <person name="Bruns T."/>
            <person name="Baldrian P."/>
            <person name="Vilgalys R."/>
            <person name="Dunand C."/>
            <person name="Henrissat B."/>
            <person name="Grigoriev I.V."/>
            <person name="Hibbett D."/>
            <person name="Nagy L.G."/>
            <person name="Martin F.M."/>
        </authorList>
    </citation>
    <scope>NUCLEOTIDE SEQUENCE</scope>
    <source>
        <strain evidence="20">UH-Tt-Lm1</strain>
    </source>
</reference>
<evidence type="ECO:0000256" key="12">
    <source>
        <dbReference type="ARBA" id="ARBA00023002"/>
    </source>
</evidence>
<dbReference type="CDD" id="cd06206">
    <property type="entry name" value="bifunctional_CYPOR"/>
    <property type="match status" value="1"/>
</dbReference>
<dbReference type="PROSITE" id="PS50902">
    <property type="entry name" value="FLAVODOXIN_LIKE"/>
    <property type="match status" value="1"/>
</dbReference>
<dbReference type="Gene3D" id="1.20.990.10">
    <property type="entry name" value="NADPH-cytochrome p450 Reductase, Chain A, domain 3"/>
    <property type="match status" value="1"/>
</dbReference>
<dbReference type="InterPro" id="IPR023206">
    <property type="entry name" value="Bifunctional_P450_P450_red"/>
</dbReference>
<keyword evidence="9 17" id="KW-0479">Metal-binding</keyword>
<dbReference type="InterPro" id="IPR002401">
    <property type="entry name" value="Cyt_P450_E_grp-I"/>
</dbReference>
<evidence type="ECO:0000256" key="14">
    <source>
        <dbReference type="ARBA" id="ARBA00023033"/>
    </source>
</evidence>
<evidence type="ECO:0000256" key="5">
    <source>
        <dbReference type="ARBA" id="ARBA00022448"/>
    </source>
</evidence>
<evidence type="ECO:0000256" key="17">
    <source>
        <dbReference type="PIRSR" id="PIRSR000209-1"/>
    </source>
</evidence>
<evidence type="ECO:0000256" key="13">
    <source>
        <dbReference type="ARBA" id="ARBA00023004"/>
    </source>
</evidence>
<comment type="cofactor">
    <cofactor evidence="1">
        <name>FMN</name>
        <dbReference type="ChEBI" id="CHEBI:58210"/>
    </cofactor>
</comment>
<dbReference type="FunFam" id="2.40.30.10:FF:000198">
    <property type="entry name" value="Bifunctional cytochrome P450/NADPH--P450 reductase"/>
    <property type="match status" value="1"/>
</dbReference>
<evidence type="ECO:0000256" key="1">
    <source>
        <dbReference type="ARBA" id="ARBA00001917"/>
    </source>
</evidence>
<evidence type="ECO:0000259" key="18">
    <source>
        <dbReference type="PROSITE" id="PS50902"/>
    </source>
</evidence>
<dbReference type="SUPFAM" id="SSF52343">
    <property type="entry name" value="Ferredoxin reductase-like, C-terminal NADP-linked domain"/>
    <property type="match status" value="1"/>
</dbReference>
<evidence type="ECO:0000256" key="3">
    <source>
        <dbReference type="ARBA" id="ARBA00001974"/>
    </source>
</evidence>
<keyword evidence="5" id="KW-0813">Transport</keyword>
<dbReference type="Proteomes" id="UP000736335">
    <property type="component" value="Unassembled WGS sequence"/>
</dbReference>
<comment type="similarity">
    <text evidence="4">In the N-terminal section; belongs to the cytochrome P450 family.</text>
</comment>
<dbReference type="FunFam" id="1.10.630.10:FF:000040">
    <property type="entry name" value="Bifunctional cytochrome P450/NADPH--P450 reductase"/>
    <property type="match status" value="1"/>
</dbReference>
<dbReference type="AlphaFoldDB" id="A0A9P6HHY1"/>
<evidence type="ECO:0000313" key="20">
    <source>
        <dbReference type="EMBL" id="KAF9785808.1"/>
    </source>
</evidence>
<sequence length="1062" mass="117623">MTHPVPQPRKVPFLGNLTSIDREAPTNSYMLLYQQYGEIFRLDLIGRTVVVISSYNLLHEVCDDKRFSKAVVAHLKEIGGLVHDGLFTAQTEDKNWGIAHRLLMPVFGAAAIRDMFPAMEDIISQLVNKWERFGPEYLIDPARDYTKLTLDAISLASMSYRMNSFYSEDMVPFVAAMNRFLSESQLRSNRPRLATAAMISTQAQFEADAKLMTDIAKSIVQKRKANPTAPGAHNDLLDRMLTAVDTKSGEKMSDDSIVDNLITFLIAGHETTSAMLTFVTYEVLKHPEVLLKLRAEIDEVLGDRMVSLEDLPKMPYTLAVMRETLRLRPPASTRSVHPKEATTLGNGKYFVTLEDNILVNVTQVHRDPEVWGDDGDLFKPERMLDGKFEALPPNAWHPFGFGLRACIGRGFALQEAQMAVATIFQRFDLVFDDPSYTLRLKQTVTIKPVGFYIRAYPRNRSARLYATPSSAKLPTQINGHASASTFTSVPSDVSGKIPLYLLYGSNSGTCESFAQRIASDAPGHGFRPSIGTLDSAAEKIPSNGPVVIIAASFEGEPADNAAYFFKWLSGLQGNLSLSNIKYAVFGCGNRDWVQTYQRIPKLIDELIANNGGNALVPRGEGDAGGSELFHDFDKWEENLFKKLMEEYSTTSSISVPAIEIKELSTGTERAATLRQTDAEFGEVISNAVLTAHGKPVKRHIEFELPVGQTYAAGDYLAILPVNPIRDVKRILSHFRLPAEQEITLSSNVPSSLPVGQRISFFGLLSGYVELSQPATPRNLRNLLKSSKSEAATQALDSLLENYAKEVLEKRVSVLDILEANSDIQPTFTQFLEMLPPMRTRQYSISSSPLWNPQRVTLTVSIIKAPPLSGKEEEFMGVASTYLGGLRSGDKVQMAVRPSNAFHLPADPSIPVVMIAAGSGIAPMHGFIQERALQKESGRDVGKMLLFFGCRSPGEDYLYSETDINEWTKSGLLEVRPAFSRDATKSEGAKYVQDRVWQDKDVIRKWFRENASYYFCGSGKVALGVKDKLSDILLEAKGGNKGEAATYLAQLSKGSRFATDIFD</sequence>
<organism evidence="20 21">
    <name type="scientific">Thelephora terrestris</name>
    <dbReference type="NCBI Taxonomy" id="56493"/>
    <lineage>
        <taxon>Eukaryota</taxon>
        <taxon>Fungi</taxon>
        <taxon>Dikarya</taxon>
        <taxon>Basidiomycota</taxon>
        <taxon>Agaricomycotina</taxon>
        <taxon>Agaricomycetes</taxon>
        <taxon>Thelephorales</taxon>
        <taxon>Thelephoraceae</taxon>
        <taxon>Thelephora</taxon>
    </lineage>
</organism>
<dbReference type="SUPFAM" id="SSF63380">
    <property type="entry name" value="Riboflavin synthase domain-like"/>
    <property type="match status" value="1"/>
</dbReference>
<dbReference type="Gene3D" id="1.10.630.10">
    <property type="entry name" value="Cytochrome P450"/>
    <property type="match status" value="1"/>
</dbReference>
<dbReference type="InterPro" id="IPR001128">
    <property type="entry name" value="Cyt_P450"/>
</dbReference>
<keyword evidence="7" id="KW-0285">Flavoprotein</keyword>
<evidence type="ECO:0000256" key="11">
    <source>
        <dbReference type="ARBA" id="ARBA00022857"/>
    </source>
</evidence>
<evidence type="ECO:0000256" key="9">
    <source>
        <dbReference type="ARBA" id="ARBA00022723"/>
    </source>
</evidence>
<reference evidence="20" key="2">
    <citation type="submission" date="2020-11" db="EMBL/GenBank/DDBJ databases">
        <authorList>
            <consortium name="DOE Joint Genome Institute"/>
            <person name="Kuo A."/>
            <person name="Miyauchi S."/>
            <person name="Kiss E."/>
            <person name="Drula E."/>
            <person name="Kohler A."/>
            <person name="Sanchez-Garcia M."/>
            <person name="Andreopoulos B."/>
            <person name="Barry K.W."/>
            <person name="Bonito G."/>
            <person name="Buee M."/>
            <person name="Carver A."/>
            <person name="Chen C."/>
            <person name="Cichocki N."/>
            <person name="Clum A."/>
            <person name="Culley D."/>
            <person name="Crous P.W."/>
            <person name="Fauchery L."/>
            <person name="Girlanda M."/>
            <person name="Hayes R."/>
            <person name="Keri Z."/>
            <person name="Labutti K."/>
            <person name="Lipzen A."/>
            <person name="Lombard V."/>
            <person name="Magnuson J."/>
            <person name="Maillard F."/>
            <person name="Morin E."/>
            <person name="Murat C."/>
            <person name="Nolan M."/>
            <person name="Ohm R."/>
            <person name="Pangilinan J."/>
            <person name="Pereira M."/>
            <person name="Perotto S."/>
            <person name="Peter M."/>
            <person name="Riley R."/>
            <person name="Sitrit Y."/>
            <person name="Stielow B."/>
            <person name="Szollosi G."/>
            <person name="Zifcakova L."/>
            <person name="Stursova M."/>
            <person name="Spatafora J.W."/>
            <person name="Tedersoo L."/>
            <person name="Vaario L.-M."/>
            <person name="Yamada A."/>
            <person name="Yan M."/>
            <person name="Wang P."/>
            <person name="Xu J."/>
            <person name="Bruns T."/>
            <person name="Baldrian P."/>
            <person name="Vilgalys R."/>
            <person name="Henrissat B."/>
            <person name="Grigoriev I.V."/>
            <person name="Hibbett D."/>
            <person name="Nagy L.G."/>
            <person name="Martin F.M."/>
        </authorList>
    </citation>
    <scope>NUCLEOTIDE SEQUENCE</scope>
    <source>
        <strain evidence="20">UH-Tt-Lm1</strain>
    </source>
</reference>
<dbReference type="EMBL" id="WIUZ02000006">
    <property type="protein sequence ID" value="KAF9785808.1"/>
    <property type="molecule type" value="Genomic_DNA"/>
</dbReference>
<evidence type="ECO:0000256" key="2">
    <source>
        <dbReference type="ARBA" id="ARBA00001971"/>
    </source>
</evidence>
<dbReference type="GO" id="GO:0005506">
    <property type="term" value="F:iron ion binding"/>
    <property type="evidence" value="ECO:0007669"/>
    <property type="project" value="InterPro"/>
</dbReference>
<dbReference type="InterPro" id="IPR017972">
    <property type="entry name" value="Cyt_P450_CS"/>
</dbReference>
<evidence type="ECO:0000256" key="16">
    <source>
        <dbReference type="ARBA" id="ARBA00049342"/>
    </source>
</evidence>
<comment type="caution">
    <text evidence="20">The sequence shown here is derived from an EMBL/GenBank/DDBJ whole genome shotgun (WGS) entry which is preliminary data.</text>
</comment>
<dbReference type="InterPro" id="IPR003097">
    <property type="entry name" value="CysJ-like_FAD-binding"/>
</dbReference>
<dbReference type="Gene3D" id="2.40.30.10">
    <property type="entry name" value="Translation factors"/>
    <property type="match status" value="1"/>
</dbReference>
<keyword evidence="6 17" id="KW-0349">Heme</keyword>
<dbReference type="Pfam" id="PF00067">
    <property type="entry name" value="p450"/>
    <property type="match status" value="1"/>
</dbReference>
<evidence type="ECO:0000256" key="15">
    <source>
        <dbReference type="ARBA" id="ARBA00047827"/>
    </source>
</evidence>
<dbReference type="InterPro" id="IPR039261">
    <property type="entry name" value="FNR_nucleotide-bd"/>
</dbReference>
<keyword evidence="11" id="KW-0521">NADP</keyword>
<dbReference type="Gene3D" id="3.40.50.80">
    <property type="entry name" value="Nucleotide-binding domain of ferredoxin-NADP reductase (FNR) module"/>
    <property type="match status" value="1"/>
</dbReference>
<keyword evidence="12" id="KW-0560">Oxidoreductase</keyword>
<keyword evidence="21" id="KW-1185">Reference proteome</keyword>
<evidence type="ECO:0000256" key="4">
    <source>
        <dbReference type="ARBA" id="ARBA00010018"/>
    </source>
</evidence>
<keyword evidence="14" id="KW-0503">Monooxygenase</keyword>
<dbReference type="SUPFAM" id="SSF52218">
    <property type="entry name" value="Flavoproteins"/>
    <property type="match status" value="1"/>
</dbReference>
<dbReference type="PRINTS" id="PR00385">
    <property type="entry name" value="P450"/>
</dbReference>
<dbReference type="Pfam" id="PF00175">
    <property type="entry name" value="NAD_binding_1"/>
    <property type="match status" value="1"/>
</dbReference>
<dbReference type="Pfam" id="PF00667">
    <property type="entry name" value="FAD_binding_1"/>
    <property type="match status" value="1"/>
</dbReference>
<accession>A0A9P6HHY1</accession>
<evidence type="ECO:0000256" key="6">
    <source>
        <dbReference type="ARBA" id="ARBA00022617"/>
    </source>
</evidence>
<feature type="domain" description="FAD-binding FR-type" evidence="19">
    <location>
        <begin position="676"/>
        <end position="904"/>
    </location>
</feature>
<evidence type="ECO:0000256" key="8">
    <source>
        <dbReference type="ARBA" id="ARBA00022643"/>
    </source>
</evidence>
<dbReference type="InterPro" id="IPR036396">
    <property type="entry name" value="Cyt_P450_sf"/>
</dbReference>
<dbReference type="InterPro" id="IPR017927">
    <property type="entry name" value="FAD-bd_FR_type"/>
</dbReference>
<comment type="cofactor">
    <cofactor evidence="2 17">
        <name>heme</name>
        <dbReference type="ChEBI" id="CHEBI:30413"/>
    </cofactor>
</comment>
<dbReference type="GO" id="GO:0010181">
    <property type="term" value="F:FMN binding"/>
    <property type="evidence" value="ECO:0007669"/>
    <property type="project" value="InterPro"/>
</dbReference>
<dbReference type="PANTHER" id="PTHR19384">
    <property type="entry name" value="NITRIC OXIDE SYNTHASE-RELATED"/>
    <property type="match status" value="1"/>
</dbReference>
<protein>
    <submittedName>
        <fullName evidence="20">Fatty acid hydroxylase</fullName>
    </submittedName>
</protein>
<dbReference type="InterPro" id="IPR029039">
    <property type="entry name" value="Flavoprotein-like_sf"/>
</dbReference>
<keyword evidence="10" id="KW-0274">FAD</keyword>
<evidence type="ECO:0000313" key="21">
    <source>
        <dbReference type="Proteomes" id="UP000736335"/>
    </source>
</evidence>
<keyword evidence="13 17" id="KW-0408">Iron</keyword>
<dbReference type="GO" id="GO:0070330">
    <property type="term" value="F:aromatase activity"/>
    <property type="evidence" value="ECO:0007669"/>
    <property type="project" value="InterPro"/>
</dbReference>
<dbReference type="PANTHER" id="PTHR19384:SF127">
    <property type="entry name" value="BIFUNCTIONAL CYTOCHROME P450_NADPH--P450 REDUCTASE"/>
    <property type="match status" value="1"/>
</dbReference>
<dbReference type="GO" id="GO:0005829">
    <property type="term" value="C:cytosol"/>
    <property type="evidence" value="ECO:0007669"/>
    <property type="project" value="TreeGrafter"/>
</dbReference>
<dbReference type="InterPro" id="IPR017938">
    <property type="entry name" value="Riboflavin_synthase-like_b-brl"/>
</dbReference>
<proteinExistence type="inferred from homology"/>
<dbReference type="PIRSF" id="PIRSF000209">
    <property type="entry name" value="Bifunctional_P450_P450R"/>
    <property type="match status" value="1"/>
</dbReference>
<feature type="domain" description="Flavodoxin-like" evidence="18">
    <location>
        <begin position="499"/>
        <end position="640"/>
    </location>
</feature>
<dbReference type="PROSITE" id="PS51384">
    <property type="entry name" value="FAD_FR"/>
    <property type="match status" value="1"/>
</dbReference>
<comment type="catalytic activity">
    <reaction evidence="15">
        <text>an organic molecule + reduced [NADPH--hemoprotein reductase] + O2 = an alcohol + oxidized [NADPH--hemoprotein reductase] + H2O + H(+)</text>
        <dbReference type="Rhea" id="RHEA:17149"/>
        <dbReference type="Rhea" id="RHEA-COMP:11964"/>
        <dbReference type="Rhea" id="RHEA-COMP:11965"/>
        <dbReference type="ChEBI" id="CHEBI:15377"/>
        <dbReference type="ChEBI" id="CHEBI:15378"/>
        <dbReference type="ChEBI" id="CHEBI:15379"/>
        <dbReference type="ChEBI" id="CHEBI:30879"/>
        <dbReference type="ChEBI" id="CHEBI:57618"/>
        <dbReference type="ChEBI" id="CHEBI:58210"/>
        <dbReference type="ChEBI" id="CHEBI:142491"/>
        <dbReference type="EC" id="1.14.14.1"/>
    </reaction>
</comment>
<dbReference type="InterPro" id="IPR008254">
    <property type="entry name" value="Flavodoxin/NO_synth"/>
</dbReference>
<dbReference type="PROSITE" id="PS00086">
    <property type="entry name" value="CYTOCHROME_P450"/>
    <property type="match status" value="1"/>
</dbReference>
<dbReference type="GO" id="GO:0020037">
    <property type="term" value="F:heme binding"/>
    <property type="evidence" value="ECO:0007669"/>
    <property type="project" value="InterPro"/>
</dbReference>
<keyword evidence="8" id="KW-0288">FMN</keyword>
<dbReference type="InterPro" id="IPR023173">
    <property type="entry name" value="NADPH_Cyt_P450_Rdtase_alpha"/>
</dbReference>
<comment type="catalytic activity">
    <reaction evidence="16">
        <text>2 oxidized [cytochrome P450] + NADPH = 2 reduced [cytochrome P450] + NADP(+) + H(+)</text>
        <dbReference type="Rhea" id="RHEA:24040"/>
        <dbReference type="Rhea" id="RHEA-COMP:14627"/>
        <dbReference type="Rhea" id="RHEA-COMP:14628"/>
        <dbReference type="ChEBI" id="CHEBI:15378"/>
        <dbReference type="ChEBI" id="CHEBI:55376"/>
        <dbReference type="ChEBI" id="CHEBI:57783"/>
        <dbReference type="ChEBI" id="CHEBI:58349"/>
        <dbReference type="ChEBI" id="CHEBI:60344"/>
        <dbReference type="EC" id="1.6.2.4"/>
    </reaction>
</comment>
<dbReference type="Pfam" id="PF00258">
    <property type="entry name" value="Flavodoxin_1"/>
    <property type="match status" value="1"/>
</dbReference>
<dbReference type="PRINTS" id="PR00463">
    <property type="entry name" value="EP450I"/>
</dbReference>
<evidence type="ECO:0000256" key="7">
    <source>
        <dbReference type="ARBA" id="ARBA00022630"/>
    </source>
</evidence>
<dbReference type="OrthoDB" id="1470350at2759"/>